<evidence type="ECO:0000256" key="1">
    <source>
        <dbReference type="SAM" id="Phobius"/>
    </source>
</evidence>
<dbReference type="RefSeq" id="WP_177236357.1">
    <property type="nucleotide sequence ID" value="NZ_FOQH01000010.1"/>
</dbReference>
<keyword evidence="1" id="KW-1133">Transmembrane helix</keyword>
<dbReference type="Proteomes" id="UP000199377">
    <property type="component" value="Unassembled WGS sequence"/>
</dbReference>
<organism evidence="2 3">
    <name type="scientific">Albimonas pacifica</name>
    <dbReference type="NCBI Taxonomy" id="1114924"/>
    <lineage>
        <taxon>Bacteria</taxon>
        <taxon>Pseudomonadati</taxon>
        <taxon>Pseudomonadota</taxon>
        <taxon>Alphaproteobacteria</taxon>
        <taxon>Rhodobacterales</taxon>
        <taxon>Paracoccaceae</taxon>
        <taxon>Albimonas</taxon>
    </lineage>
</organism>
<evidence type="ECO:0000313" key="3">
    <source>
        <dbReference type="Proteomes" id="UP000199377"/>
    </source>
</evidence>
<accession>A0A1I3LYT2</accession>
<evidence type="ECO:0000313" key="2">
    <source>
        <dbReference type="EMBL" id="SFI89951.1"/>
    </source>
</evidence>
<protein>
    <recommendedName>
        <fullName evidence="4">Cytochrome C oxidase assembly protein</fullName>
    </recommendedName>
</protein>
<gene>
    <name evidence="2" type="ORF">SAMN05216258_110239</name>
</gene>
<dbReference type="STRING" id="1114924.SAMN05216258_110239"/>
<keyword evidence="1" id="KW-0472">Membrane</keyword>
<dbReference type="EMBL" id="FOQH01000010">
    <property type="protein sequence ID" value="SFI89951.1"/>
    <property type="molecule type" value="Genomic_DNA"/>
</dbReference>
<keyword evidence="3" id="KW-1185">Reference proteome</keyword>
<proteinExistence type="predicted"/>
<reference evidence="2 3" key="1">
    <citation type="submission" date="2016-10" db="EMBL/GenBank/DDBJ databases">
        <authorList>
            <person name="de Groot N.N."/>
        </authorList>
    </citation>
    <scope>NUCLEOTIDE SEQUENCE [LARGE SCALE GENOMIC DNA]</scope>
    <source>
        <strain evidence="2 3">CGMCC 1.11030</strain>
    </source>
</reference>
<evidence type="ECO:0008006" key="4">
    <source>
        <dbReference type="Google" id="ProtNLM"/>
    </source>
</evidence>
<feature type="transmembrane region" description="Helical" evidence="1">
    <location>
        <begin position="18"/>
        <end position="37"/>
    </location>
</feature>
<name>A0A1I3LYT2_9RHOB</name>
<sequence>MIPKEEHELHRRRRGRNFALGGALLAFVLLVFAVTIVKLSEGQIGSLQGY</sequence>
<dbReference type="AlphaFoldDB" id="A0A1I3LYT2"/>
<keyword evidence="1" id="KW-0812">Transmembrane</keyword>